<dbReference type="InterPro" id="IPR000719">
    <property type="entry name" value="Prot_kinase_dom"/>
</dbReference>
<evidence type="ECO:0000259" key="3">
    <source>
        <dbReference type="PROSITE" id="PS50011"/>
    </source>
</evidence>
<protein>
    <submittedName>
        <fullName evidence="5">Protein kinase domain-containing protein</fullName>
    </submittedName>
</protein>
<keyword evidence="2" id="KW-1133">Transmembrane helix</keyword>
<organism evidence="4 5">
    <name type="scientific">Meloidogyne incognita</name>
    <name type="common">Southern root-knot nematode worm</name>
    <name type="synonym">Oxyuris incognita</name>
    <dbReference type="NCBI Taxonomy" id="6306"/>
    <lineage>
        <taxon>Eukaryota</taxon>
        <taxon>Metazoa</taxon>
        <taxon>Ecdysozoa</taxon>
        <taxon>Nematoda</taxon>
        <taxon>Chromadorea</taxon>
        <taxon>Rhabditida</taxon>
        <taxon>Tylenchina</taxon>
        <taxon>Tylenchomorpha</taxon>
        <taxon>Tylenchoidea</taxon>
        <taxon>Meloidogynidae</taxon>
        <taxon>Meloidogyninae</taxon>
        <taxon>Meloidogyne</taxon>
        <taxon>Meloidogyne incognita group</taxon>
    </lineage>
</organism>
<keyword evidence="1" id="KW-0547">Nucleotide-binding</keyword>
<keyword evidence="2" id="KW-0812">Transmembrane</keyword>
<sequence length="208" mass="23836">MAQKVKFKRASSSQERCVCGLCIIAELMDEDNEENVRVTIGEVNLIYRAGVNIGFGAFALIYHAYIPAERKCAALKISKRNGSIEAIRREAAILQYVNEAVEDGDRSHIIKLLGYKEMVDTHQRETLYLVMEFGGMNLRDYFNERIKKVRDEGKIELTKIIRGAAIALEQFHKCMNFEIIITLESRYTAFFLVKSHKCCVTVKKFIID</sequence>
<dbReference type="SUPFAM" id="SSF56112">
    <property type="entry name" value="Protein kinase-like (PK-like)"/>
    <property type="match status" value="1"/>
</dbReference>
<keyword evidence="4" id="KW-1185">Reference proteome</keyword>
<reference evidence="5" key="1">
    <citation type="submission" date="2022-11" db="UniProtKB">
        <authorList>
            <consortium name="WormBaseParasite"/>
        </authorList>
    </citation>
    <scope>IDENTIFICATION</scope>
</reference>
<dbReference type="GO" id="GO:0005524">
    <property type="term" value="F:ATP binding"/>
    <property type="evidence" value="ECO:0007669"/>
    <property type="project" value="UniProtKB-UniRule"/>
</dbReference>
<accession>A0A914MT87</accession>
<evidence type="ECO:0000256" key="1">
    <source>
        <dbReference type="PROSITE-ProRule" id="PRU10141"/>
    </source>
</evidence>
<dbReference type="AlphaFoldDB" id="A0A914MT87"/>
<keyword evidence="2" id="KW-0472">Membrane</keyword>
<dbReference type="GO" id="GO:0004672">
    <property type="term" value="F:protein kinase activity"/>
    <property type="evidence" value="ECO:0007669"/>
    <property type="project" value="InterPro"/>
</dbReference>
<dbReference type="Proteomes" id="UP000887563">
    <property type="component" value="Unplaced"/>
</dbReference>
<feature type="domain" description="Protein kinase" evidence="3">
    <location>
        <begin position="47"/>
        <end position="208"/>
    </location>
</feature>
<evidence type="ECO:0000256" key="2">
    <source>
        <dbReference type="SAM" id="Phobius"/>
    </source>
</evidence>
<dbReference type="PROSITE" id="PS00107">
    <property type="entry name" value="PROTEIN_KINASE_ATP"/>
    <property type="match status" value="1"/>
</dbReference>
<name>A0A914MT87_MELIC</name>
<feature type="binding site" evidence="1">
    <location>
        <position position="76"/>
    </location>
    <ligand>
        <name>ATP</name>
        <dbReference type="ChEBI" id="CHEBI:30616"/>
    </ligand>
</feature>
<dbReference type="WBParaSite" id="Minc3s02633g30959">
    <property type="protein sequence ID" value="Minc3s02633g30959"/>
    <property type="gene ID" value="Minc3s02633g30959"/>
</dbReference>
<evidence type="ECO:0000313" key="5">
    <source>
        <dbReference type="WBParaSite" id="Minc3s02633g30959"/>
    </source>
</evidence>
<proteinExistence type="predicted"/>
<feature type="transmembrane region" description="Helical" evidence="2">
    <location>
        <begin position="45"/>
        <end position="65"/>
    </location>
</feature>
<dbReference type="PROSITE" id="PS50011">
    <property type="entry name" value="PROTEIN_KINASE_DOM"/>
    <property type="match status" value="1"/>
</dbReference>
<keyword evidence="1" id="KW-0067">ATP-binding</keyword>
<dbReference type="Gene3D" id="1.10.510.10">
    <property type="entry name" value="Transferase(Phosphotransferase) domain 1"/>
    <property type="match status" value="1"/>
</dbReference>
<dbReference type="InterPro" id="IPR017441">
    <property type="entry name" value="Protein_kinase_ATP_BS"/>
</dbReference>
<evidence type="ECO:0000313" key="4">
    <source>
        <dbReference type="Proteomes" id="UP000887563"/>
    </source>
</evidence>
<dbReference type="InterPro" id="IPR011009">
    <property type="entry name" value="Kinase-like_dom_sf"/>
</dbReference>